<keyword evidence="2" id="KW-0902">Two-component regulatory system</keyword>
<dbReference type="CDD" id="cd00383">
    <property type="entry name" value="trans_reg_C"/>
    <property type="match status" value="1"/>
</dbReference>
<evidence type="ECO:0000259" key="6">
    <source>
        <dbReference type="PROSITE" id="PS50110"/>
    </source>
</evidence>
<gene>
    <name evidence="8" type="ORF">C7443_11027</name>
</gene>
<organism evidence="8 9">
    <name type="scientific">Plasticicumulans acidivorans</name>
    <dbReference type="NCBI Taxonomy" id="886464"/>
    <lineage>
        <taxon>Bacteria</taxon>
        <taxon>Pseudomonadati</taxon>
        <taxon>Pseudomonadota</taxon>
        <taxon>Gammaproteobacteria</taxon>
        <taxon>Candidatus Competibacteraceae</taxon>
        <taxon>Plasticicumulans</taxon>
    </lineage>
</organism>
<keyword evidence="1 4" id="KW-0597">Phosphoprotein</keyword>
<dbReference type="GO" id="GO:0032993">
    <property type="term" value="C:protein-DNA complex"/>
    <property type="evidence" value="ECO:0007669"/>
    <property type="project" value="TreeGrafter"/>
</dbReference>
<dbReference type="GO" id="GO:0005829">
    <property type="term" value="C:cytosol"/>
    <property type="evidence" value="ECO:0007669"/>
    <property type="project" value="TreeGrafter"/>
</dbReference>
<protein>
    <submittedName>
        <fullName evidence="8">DNA-binding response OmpR family regulator</fullName>
    </submittedName>
</protein>
<dbReference type="Pfam" id="PF00486">
    <property type="entry name" value="Trans_reg_C"/>
    <property type="match status" value="1"/>
</dbReference>
<dbReference type="SMART" id="SM00862">
    <property type="entry name" value="Trans_reg_C"/>
    <property type="match status" value="1"/>
</dbReference>
<feature type="modified residue" description="4-aspartylphosphate" evidence="4">
    <location>
        <position position="37"/>
    </location>
</feature>
<dbReference type="InterPro" id="IPR011006">
    <property type="entry name" value="CheY-like_superfamily"/>
</dbReference>
<dbReference type="EMBL" id="QGTJ01000010">
    <property type="protein sequence ID" value="PWV59482.1"/>
    <property type="molecule type" value="Genomic_DNA"/>
</dbReference>
<dbReference type="PANTHER" id="PTHR48111">
    <property type="entry name" value="REGULATOR OF RPOS"/>
    <property type="match status" value="1"/>
</dbReference>
<dbReference type="SUPFAM" id="SSF52172">
    <property type="entry name" value="CheY-like"/>
    <property type="match status" value="1"/>
</dbReference>
<proteinExistence type="predicted"/>
<dbReference type="PROSITE" id="PS50110">
    <property type="entry name" value="RESPONSE_REGULATORY"/>
    <property type="match status" value="1"/>
</dbReference>
<dbReference type="Pfam" id="PF00072">
    <property type="entry name" value="Response_reg"/>
    <property type="match status" value="1"/>
</dbReference>
<dbReference type="GO" id="GO:0000156">
    <property type="term" value="F:phosphorelay response regulator activity"/>
    <property type="evidence" value="ECO:0007669"/>
    <property type="project" value="TreeGrafter"/>
</dbReference>
<feature type="domain" description="OmpR/PhoB-type" evidence="7">
    <location>
        <begin position="113"/>
        <end position="212"/>
    </location>
</feature>
<evidence type="ECO:0000259" key="7">
    <source>
        <dbReference type="PROSITE" id="PS51755"/>
    </source>
</evidence>
<dbReference type="InterPro" id="IPR016032">
    <property type="entry name" value="Sig_transdc_resp-reg_C-effctor"/>
</dbReference>
<dbReference type="PROSITE" id="PS51755">
    <property type="entry name" value="OMPR_PHOB"/>
    <property type="match status" value="1"/>
</dbReference>
<dbReference type="SUPFAM" id="SSF46894">
    <property type="entry name" value="C-terminal effector domain of the bipartite response regulators"/>
    <property type="match status" value="1"/>
</dbReference>
<sequence>MMRAWLVEGGHDVQVYALGKALVRELGRDSFDLVVLDWMLPDTDGIQVLKWIREHVEWPMPVLFVTGKDEEDDIVKALDNGADDYMVKPVKRMELLARLKAVSRRAVAQDDGQKVFDFGLYTVDLGTRSVSFRGEPIELTQKEFDLTVFLFRGAGRVLSRGHILESVWGRSPDLNTRTVDTHVSRIRNKLDLRPEHGWQLKAVYQHGYRLEAVEIPAVE</sequence>
<dbReference type="GO" id="GO:0000976">
    <property type="term" value="F:transcription cis-regulatory region binding"/>
    <property type="evidence" value="ECO:0007669"/>
    <property type="project" value="TreeGrafter"/>
</dbReference>
<evidence type="ECO:0000256" key="3">
    <source>
        <dbReference type="ARBA" id="ARBA00023125"/>
    </source>
</evidence>
<dbReference type="AlphaFoldDB" id="A0A317MRP4"/>
<evidence type="ECO:0000256" key="1">
    <source>
        <dbReference type="ARBA" id="ARBA00022553"/>
    </source>
</evidence>
<keyword evidence="9" id="KW-1185">Reference proteome</keyword>
<evidence type="ECO:0000256" key="4">
    <source>
        <dbReference type="PROSITE-ProRule" id="PRU00169"/>
    </source>
</evidence>
<feature type="DNA-binding region" description="OmpR/PhoB-type" evidence="5">
    <location>
        <begin position="113"/>
        <end position="212"/>
    </location>
</feature>
<dbReference type="GO" id="GO:0006355">
    <property type="term" value="P:regulation of DNA-templated transcription"/>
    <property type="evidence" value="ECO:0007669"/>
    <property type="project" value="InterPro"/>
</dbReference>
<evidence type="ECO:0000313" key="9">
    <source>
        <dbReference type="Proteomes" id="UP000246569"/>
    </source>
</evidence>
<dbReference type="InterPro" id="IPR001789">
    <property type="entry name" value="Sig_transdc_resp-reg_receiver"/>
</dbReference>
<reference evidence="8 9" key="1">
    <citation type="submission" date="2018-05" db="EMBL/GenBank/DDBJ databases">
        <title>Genomic Encyclopedia of Type Strains, Phase IV (KMG-IV): sequencing the most valuable type-strain genomes for metagenomic binning, comparative biology and taxonomic classification.</title>
        <authorList>
            <person name="Goeker M."/>
        </authorList>
    </citation>
    <scope>NUCLEOTIDE SEQUENCE [LARGE SCALE GENOMIC DNA]</scope>
    <source>
        <strain evidence="8 9">DSM 23606</strain>
    </source>
</reference>
<evidence type="ECO:0000313" key="8">
    <source>
        <dbReference type="EMBL" id="PWV59482.1"/>
    </source>
</evidence>
<dbReference type="CDD" id="cd17574">
    <property type="entry name" value="REC_OmpR"/>
    <property type="match status" value="1"/>
</dbReference>
<evidence type="ECO:0000256" key="5">
    <source>
        <dbReference type="PROSITE-ProRule" id="PRU01091"/>
    </source>
</evidence>
<dbReference type="PANTHER" id="PTHR48111:SF40">
    <property type="entry name" value="PHOSPHATE REGULON TRANSCRIPTIONAL REGULATORY PROTEIN PHOB"/>
    <property type="match status" value="1"/>
</dbReference>
<name>A0A317MRP4_9GAMM</name>
<dbReference type="Gene3D" id="1.10.10.10">
    <property type="entry name" value="Winged helix-like DNA-binding domain superfamily/Winged helix DNA-binding domain"/>
    <property type="match status" value="1"/>
</dbReference>
<evidence type="ECO:0000256" key="2">
    <source>
        <dbReference type="ARBA" id="ARBA00023012"/>
    </source>
</evidence>
<keyword evidence="3 5" id="KW-0238">DNA-binding</keyword>
<feature type="domain" description="Response regulatory" evidence="6">
    <location>
        <begin position="1"/>
        <end position="103"/>
    </location>
</feature>
<dbReference type="Proteomes" id="UP000246569">
    <property type="component" value="Unassembled WGS sequence"/>
</dbReference>
<accession>A0A317MRP4</accession>
<dbReference type="InterPro" id="IPR039420">
    <property type="entry name" value="WalR-like"/>
</dbReference>
<dbReference type="SMART" id="SM00448">
    <property type="entry name" value="REC"/>
    <property type="match status" value="1"/>
</dbReference>
<comment type="caution">
    <text evidence="8">The sequence shown here is derived from an EMBL/GenBank/DDBJ whole genome shotgun (WGS) entry which is preliminary data.</text>
</comment>
<dbReference type="InterPro" id="IPR036388">
    <property type="entry name" value="WH-like_DNA-bd_sf"/>
</dbReference>
<dbReference type="Gene3D" id="3.40.50.2300">
    <property type="match status" value="1"/>
</dbReference>
<dbReference type="InterPro" id="IPR001867">
    <property type="entry name" value="OmpR/PhoB-type_DNA-bd"/>
</dbReference>